<feature type="non-terminal residue" evidence="1">
    <location>
        <position position="77"/>
    </location>
</feature>
<sequence length="77" mass="8670">MANINYANREIIIKIVYYGPGMSGKTTNLQVIHQMVPQEAASKMISLATEQDRTLFFDLLPLSLGSVKGFNTKFQLY</sequence>
<dbReference type="Gene3D" id="3.40.50.300">
    <property type="entry name" value="P-loop containing nucleotide triphosphate hydrolases"/>
    <property type="match status" value="1"/>
</dbReference>
<evidence type="ECO:0000313" key="1">
    <source>
        <dbReference type="EMBL" id="RFM22816.1"/>
    </source>
</evidence>
<name>A0A395LVS4_9BACT</name>
<protein>
    <submittedName>
        <fullName evidence="1">Gliding-motility protein MglA</fullName>
    </submittedName>
</protein>
<organism evidence="1 2">
    <name type="scientific">Candidatus Thermochlorobacter aerophilus</name>
    <dbReference type="NCBI Taxonomy" id="1868324"/>
    <lineage>
        <taxon>Bacteria</taxon>
        <taxon>Pseudomonadati</taxon>
        <taxon>Chlorobiota</taxon>
        <taxon>Chlorobiia</taxon>
        <taxon>Chlorobiales</taxon>
        <taxon>Candidatus Thermochlorobacteriaceae</taxon>
        <taxon>Candidatus Thermochlorobacter</taxon>
    </lineage>
</organism>
<dbReference type="InterPro" id="IPR027417">
    <property type="entry name" value="P-loop_NTPase"/>
</dbReference>
<dbReference type="EMBL" id="PHFL01000074">
    <property type="protein sequence ID" value="RFM22816.1"/>
    <property type="molecule type" value="Genomic_DNA"/>
</dbReference>
<accession>A0A395LVS4</accession>
<evidence type="ECO:0000313" key="2">
    <source>
        <dbReference type="Proteomes" id="UP000266389"/>
    </source>
</evidence>
<gene>
    <name evidence="1" type="ORF">D0433_14215</name>
</gene>
<reference evidence="1 2" key="1">
    <citation type="journal article" date="2011" name="ISME J.">
        <title>Community ecology of hot spring cyanobacterial mats: predominant populations and their functional potential.</title>
        <authorList>
            <person name="Klatt C.G."/>
            <person name="Wood J.M."/>
            <person name="Rusch D.B."/>
            <person name="Bateson M.M."/>
            <person name="Hamamura N."/>
            <person name="Heidelberg J.F."/>
            <person name="Grossman A.R."/>
            <person name="Bhaya D."/>
            <person name="Cohan F.M."/>
            <person name="Kuhl M."/>
            <person name="Bryant D.A."/>
            <person name="Ward D.M."/>
        </authorList>
    </citation>
    <scope>NUCLEOTIDE SEQUENCE [LARGE SCALE GENOMIC DNA]</scope>
    <source>
        <strain evidence="1">OS</strain>
    </source>
</reference>
<comment type="caution">
    <text evidence="1">The sequence shown here is derived from an EMBL/GenBank/DDBJ whole genome shotgun (WGS) entry which is preliminary data.</text>
</comment>
<dbReference type="Proteomes" id="UP000266389">
    <property type="component" value="Unassembled WGS sequence"/>
</dbReference>
<proteinExistence type="predicted"/>
<dbReference type="AlphaFoldDB" id="A0A395LVS4"/>